<dbReference type="SUPFAM" id="SSF55729">
    <property type="entry name" value="Acyl-CoA N-acyltransferases (Nat)"/>
    <property type="match status" value="1"/>
</dbReference>
<comment type="caution">
    <text evidence="2">The sequence shown here is derived from an EMBL/GenBank/DDBJ whole genome shotgun (WGS) entry which is preliminary data.</text>
</comment>
<organism evidence="2 3">
    <name type="scientific">Autumnicola musiva</name>
    <dbReference type="NCBI Taxonomy" id="3075589"/>
    <lineage>
        <taxon>Bacteria</taxon>
        <taxon>Pseudomonadati</taxon>
        <taxon>Bacteroidota</taxon>
        <taxon>Flavobacteriia</taxon>
        <taxon>Flavobacteriales</taxon>
        <taxon>Flavobacteriaceae</taxon>
        <taxon>Autumnicola</taxon>
    </lineage>
</organism>
<sequence>MKREKTNVQIIPYEDSHRDAFRDINYQWLTQYFEVTAYDKPFFENPRKEILDKSGYIFLASLENDIVGSVALERVSDKAYTLAKMGVKPGFQGLKIGQLLMDKALEKAKELNLESLVLYTNHQLVQALNLYSKYGFQFERLENPLVERATIKMAKKFNQ</sequence>
<keyword evidence="3" id="KW-1185">Reference proteome</keyword>
<dbReference type="PANTHER" id="PTHR42919">
    <property type="entry name" value="N-ALPHA-ACETYLTRANSFERASE"/>
    <property type="match status" value="1"/>
</dbReference>
<dbReference type="EMBL" id="JAVRHK010000033">
    <property type="protein sequence ID" value="MDT0678718.1"/>
    <property type="molecule type" value="Genomic_DNA"/>
</dbReference>
<evidence type="ECO:0000259" key="1">
    <source>
        <dbReference type="PROSITE" id="PS51186"/>
    </source>
</evidence>
<dbReference type="PANTHER" id="PTHR42919:SF40">
    <property type="entry name" value="FAMILY ACETYLTRANSFERASE, PUTATIVE-RELATED"/>
    <property type="match status" value="1"/>
</dbReference>
<dbReference type="InterPro" id="IPR000182">
    <property type="entry name" value="GNAT_dom"/>
</dbReference>
<evidence type="ECO:0000313" key="2">
    <source>
        <dbReference type="EMBL" id="MDT0678718.1"/>
    </source>
</evidence>
<gene>
    <name evidence="2" type="ORF">RM539_19245</name>
</gene>
<dbReference type="InterPro" id="IPR016181">
    <property type="entry name" value="Acyl_CoA_acyltransferase"/>
</dbReference>
<evidence type="ECO:0000313" key="3">
    <source>
        <dbReference type="Proteomes" id="UP001262582"/>
    </source>
</evidence>
<dbReference type="RefSeq" id="WP_311505051.1">
    <property type="nucleotide sequence ID" value="NZ_JAVRHK010000033.1"/>
</dbReference>
<protein>
    <submittedName>
        <fullName evidence="2">GNAT family N-acetyltransferase</fullName>
    </submittedName>
</protein>
<dbReference type="CDD" id="cd04301">
    <property type="entry name" value="NAT_SF"/>
    <property type="match status" value="1"/>
</dbReference>
<feature type="domain" description="N-acetyltransferase" evidence="1">
    <location>
        <begin position="8"/>
        <end position="158"/>
    </location>
</feature>
<reference evidence="2 3" key="1">
    <citation type="submission" date="2023-09" db="EMBL/GenBank/DDBJ databases">
        <authorList>
            <person name="Rey-Velasco X."/>
        </authorList>
    </citation>
    <scope>NUCLEOTIDE SEQUENCE [LARGE SCALE GENOMIC DNA]</scope>
    <source>
        <strain evidence="2 3">F117</strain>
    </source>
</reference>
<dbReference type="Gene3D" id="3.40.630.30">
    <property type="match status" value="1"/>
</dbReference>
<dbReference type="Pfam" id="PF00583">
    <property type="entry name" value="Acetyltransf_1"/>
    <property type="match status" value="1"/>
</dbReference>
<name>A0ABU3DB12_9FLAO</name>
<dbReference type="InterPro" id="IPR051556">
    <property type="entry name" value="N-term/lysine_N-AcTrnsfr"/>
</dbReference>
<dbReference type="PROSITE" id="PS51186">
    <property type="entry name" value="GNAT"/>
    <property type="match status" value="1"/>
</dbReference>
<proteinExistence type="predicted"/>
<accession>A0ABU3DB12</accession>
<dbReference type="Proteomes" id="UP001262582">
    <property type="component" value="Unassembled WGS sequence"/>
</dbReference>